<dbReference type="VEuPathDB" id="VectorBase:BGLAX_051596"/>
<evidence type="ECO:0000313" key="3">
    <source>
        <dbReference type="Proteomes" id="UP000076420"/>
    </source>
</evidence>
<dbReference type="SUPFAM" id="SSF48452">
    <property type="entry name" value="TPR-like"/>
    <property type="match status" value="1"/>
</dbReference>
<proteinExistence type="predicted"/>
<dbReference type="STRING" id="6526.A0A2C9LM33"/>
<feature type="region of interest" description="Disordered" evidence="1">
    <location>
        <begin position="334"/>
        <end position="354"/>
    </location>
</feature>
<dbReference type="InterPro" id="IPR011990">
    <property type="entry name" value="TPR-like_helical_dom_sf"/>
</dbReference>
<accession>A0A2C9LM33</accession>
<dbReference type="AlphaFoldDB" id="A0A2C9LM33"/>
<dbReference type="EnsemblMetazoa" id="BGLB032700-RA">
    <property type="protein sequence ID" value="BGLB032700-PA"/>
    <property type="gene ID" value="BGLB032700"/>
</dbReference>
<evidence type="ECO:0000313" key="2">
    <source>
        <dbReference type="EnsemblMetazoa" id="BGLB032700-PB"/>
    </source>
</evidence>
<dbReference type="OrthoDB" id="1914839at2759"/>
<organism evidence="2 3">
    <name type="scientific">Biomphalaria glabrata</name>
    <name type="common">Bloodfluke planorb</name>
    <name type="synonym">Freshwater snail</name>
    <dbReference type="NCBI Taxonomy" id="6526"/>
    <lineage>
        <taxon>Eukaryota</taxon>
        <taxon>Metazoa</taxon>
        <taxon>Spiralia</taxon>
        <taxon>Lophotrochozoa</taxon>
        <taxon>Mollusca</taxon>
        <taxon>Gastropoda</taxon>
        <taxon>Heterobranchia</taxon>
        <taxon>Euthyneura</taxon>
        <taxon>Panpulmonata</taxon>
        <taxon>Hygrophila</taxon>
        <taxon>Lymnaeoidea</taxon>
        <taxon>Planorbidae</taxon>
        <taxon>Biomphalaria</taxon>
    </lineage>
</organism>
<reference evidence="2" key="1">
    <citation type="submission" date="2020-05" db="UniProtKB">
        <authorList>
            <consortium name="EnsemblMetazoa"/>
        </authorList>
    </citation>
    <scope>IDENTIFICATION</scope>
    <source>
        <strain evidence="2">BB02</strain>
    </source>
</reference>
<dbReference type="Gene3D" id="1.25.40.10">
    <property type="entry name" value="Tetratricopeptide repeat domain"/>
    <property type="match status" value="1"/>
</dbReference>
<evidence type="ECO:0000256" key="1">
    <source>
        <dbReference type="SAM" id="MobiDB-lite"/>
    </source>
</evidence>
<feature type="compositionally biased region" description="Low complexity" evidence="1">
    <location>
        <begin position="342"/>
        <end position="353"/>
    </location>
</feature>
<dbReference type="EnsemblMetazoa" id="BGLB032700-RB">
    <property type="protein sequence ID" value="BGLB032700-PB"/>
    <property type="gene ID" value="BGLB032700"/>
</dbReference>
<dbReference type="RefSeq" id="XP_013065398.2">
    <property type="nucleotide sequence ID" value="XM_013209944.2"/>
</dbReference>
<dbReference type="VEuPathDB" id="VectorBase:BGLB032700"/>
<dbReference type="KEGG" id="bgt:106054181"/>
<dbReference type="SMART" id="SM00028">
    <property type="entry name" value="TPR"/>
    <property type="match status" value="3"/>
</dbReference>
<gene>
    <name evidence="2" type="primary">106054181</name>
</gene>
<protein>
    <submittedName>
        <fullName evidence="2">Uncharacterized protein</fullName>
    </submittedName>
</protein>
<dbReference type="Proteomes" id="UP000076420">
    <property type="component" value="Unassembled WGS sequence"/>
</dbReference>
<dbReference type="InterPro" id="IPR019734">
    <property type="entry name" value="TPR_rpt"/>
</dbReference>
<sequence>MEAGDSKTSFRLLKWTFKSMLEVHAVVNNLLRHILMNERSKRWRKVVDAYERLLWVIDIKHFPKDYEPPASYNNLLYECHFHLGLALQRLDQHKKSIVHYTQAMKAVSIPKCGCQAGCIANSCMLTPLYARRAFAHCMTGSLSNALRDIEDLTLLDSKNPDVYCVRALVHTARKEEKQAIQDLDYGLKLNPQHSGCKIVQRALCNPPSIMRRPEVQSLDNVDSFLHPFAMDFYDRMLYTLMVPHKLTVVELTPDKPNKKQIELEIRRSSSADPATKSSSVDPFRCGTVAPGDNVLAAKRRRDYGEALRKNVVRPQTAQEFLERLKNDVRRRQYIKTSERSSARSTGSASSYRTCTSRSSHSKFTFETPTSYSIPVFQSVNVKTAPRMYYRPWQWDRLPKADLPHPETSPAFY</sequence>
<name>A0A2C9LM33_BIOGL</name>